<keyword evidence="2" id="KW-1185">Reference proteome</keyword>
<evidence type="ECO:0000313" key="2">
    <source>
        <dbReference type="Proteomes" id="UP000800041"/>
    </source>
</evidence>
<reference evidence="1" key="1">
    <citation type="journal article" date="2020" name="Stud. Mycol.">
        <title>101 Dothideomycetes genomes: a test case for predicting lifestyles and emergence of pathogens.</title>
        <authorList>
            <person name="Haridas S."/>
            <person name="Albert R."/>
            <person name="Binder M."/>
            <person name="Bloem J."/>
            <person name="Labutti K."/>
            <person name="Salamov A."/>
            <person name="Andreopoulos B."/>
            <person name="Baker S."/>
            <person name="Barry K."/>
            <person name="Bills G."/>
            <person name="Bluhm B."/>
            <person name="Cannon C."/>
            <person name="Castanera R."/>
            <person name="Culley D."/>
            <person name="Daum C."/>
            <person name="Ezra D."/>
            <person name="Gonzalez J."/>
            <person name="Henrissat B."/>
            <person name="Kuo A."/>
            <person name="Liang C."/>
            <person name="Lipzen A."/>
            <person name="Lutzoni F."/>
            <person name="Magnuson J."/>
            <person name="Mondo S."/>
            <person name="Nolan M."/>
            <person name="Ohm R."/>
            <person name="Pangilinan J."/>
            <person name="Park H.-J."/>
            <person name="Ramirez L."/>
            <person name="Alfaro M."/>
            <person name="Sun H."/>
            <person name="Tritt A."/>
            <person name="Yoshinaga Y."/>
            <person name="Zwiers L.-H."/>
            <person name="Turgeon B."/>
            <person name="Goodwin S."/>
            <person name="Spatafora J."/>
            <person name="Crous P."/>
            <person name="Grigoriev I."/>
        </authorList>
    </citation>
    <scope>NUCLEOTIDE SEQUENCE</scope>
    <source>
        <strain evidence="1">CBS 113979</strain>
    </source>
</reference>
<sequence>MECPIFASLIREKRDPTHTGTVCSYSLRIPALVPDPSLVTVPISRYMQPRAQHSHRSTPSLSPSNPCVNKLLCQYYPVFLFVLMCFLWNKLLGAFPVLMQTSLCPNLSRTLWSCSSNKITVASADSLPIPNDCPPASFAAKRSSRTSRRLSERYPPSELLSRCSSSATGTDSLTSALVGFPKPIRSTASRLRFADGVDPIVLHVFSRRSQQSSTPRP</sequence>
<dbReference type="AlphaFoldDB" id="A0A6G1GRT4"/>
<accession>A0A6G1GRT4</accession>
<protein>
    <submittedName>
        <fullName evidence="1">Uncharacterized protein</fullName>
    </submittedName>
</protein>
<dbReference type="Proteomes" id="UP000800041">
    <property type="component" value="Unassembled WGS sequence"/>
</dbReference>
<name>A0A6G1GRT4_9PEZI</name>
<dbReference type="EMBL" id="ML977175">
    <property type="protein sequence ID" value="KAF1983477.1"/>
    <property type="molecule type" value="Genomic_DNA"/>
</dbReference>
<evidence type="ECO:0000313" key="1">
    <source>
        <dbReference type="EMBL" id="KAF1983477.1"/>
    </source>
</evidence>
<gene>
    <name evidence="1" type="ORF">K402DRAFT_167458</name>
</gene>
<organism evidence="1 2">
    <name type="scientific">Aulographum hederae CBS 113979</name>
    <dbReference type="NCBI Taxonomy" id="1176131"/>
    <lineage>
        <taxon>Eukaryota</taxon>
        <taxon>Fungi</taxon>
        <taxon>Dikarya</taxon>
        <taxon>Ascomycota</taxon>
        <taxon>Pezizomycotina</taxon>
        <taxon>Dothideomycetes</taxon>
        <taxon>Pleosporomycetidae</taxon>
        <taxon>Aulographales</taxon>
        <taxon>Aulographaceae</taxon>
    </lineage>
</organism>
<proteinExistence type="predicted"/>